<name>J3LE32_ORYBR</name>
<organism evidence="1">
    <name type="scientific">Oryza brachyantha</name>
    <name type="common">malo sina</name>
    <dbReference type="NCBI Taxonomy" id="4533"/>
    <lineage>
        <taxon>Eukaryota</taxon>
        <taxon>Viridiplantae</taxon>
        <taxon>Streptophyta</taxon>
        <taxon>Embryophyta</taxon>
        <taxon>Tracheophyta</taxon>
        <taxon>Spermatophyta</taxon>
        <taxon>Magnoliopsida</taxon>
        <taxon>Liliopsida</taxon>
        <taxon>Poales</taxon>
        <taxon>Poaceae</taxon>
        <taxon>BOP clade</taxon>
        <taxon>Oryzoideae</taxon>
        <taxon>Oryzeae</taxon>
        <taxon>Oryzinae</taxon>
        <taxon>Oryza</taxon>
    </lineage>
</organism>
<sequence length="84" mass="9065">KVWKKNDFFDDKIVVEVELLQGYRCLAHGISSCVALVALAVLQGDTHCTPLCISTSSLDLPLDLGKSHVRVLGLGPTFSGCVHK</sequence>
<accession>J3LE32</accession>
<evidence type="ECO:0000313" key="2">
    <source>
        <dbReference type="Proteomes" id="UP000006038"/>
    </source>
</evidence>
<protein>
    <submittedName>
        <fullName evidence="1">Uncharacterized protein</fullName>
    </submittedName>
</protein>
<proteinExistence type="predicted"/>
<dbReference type="HOGENOM" id="CLU_2534154_0_0_1"/>
<dbReference type="Proteomes" id="UP000006038">
    <property type="component" value="Unassembled WGS sequence"/>
</dbReference>
<dbReference type="Gramene" id="OB02G28990.1">
    <property type="protein sequence ID" value="OB02G28990.1"/>
    <property type="gene ID" value="OB02G28990"/>
</dbReference>
<dbReference type="AlphaFoldDB" id="J3LE32"/>
<reference evidence="1" key="1">
    <citation type="submission" date="2013-04" db="UniProtKB">
        <authorList>
            <consortium name="EnsemblPlants"/>
        </authorList>
    </citation>
    <scope>IDENTIFICATION</scope>
</reference>
<evidence type="ECO:0000313" key="1">
    <source>
        <dbReference type="EnsemblPlants" id="OB02G28990.1"/>
    </source>
</evidence>
<keyword evidence="2" id="KW-1185">Reference proteome</keyword>
<dbReference type="EnsemblPlants" id="OB02G28990.1">
    <property type="protein sequence ID" value="OB02G28990.1"/>
    <property type="gene ID" value="OB02G28990"/>
</dbReference>